<sequence>MPRRIFIGDIHGHFDGLQRLWEAIAPEPDDKVYCVGDLIDRGPKSADVVDFVRRNAAGCVRGNHEQLILDTFVDGKINPPTLQGWIFSGGQATLSSYHGSAATLEDHLDWLRQLPLYIDLGDLWLVHAGVNPMLPIAEQSSYEMCWIRETFHSSLTPFFSDKLIITGHTITFTFPGVDPGQIVAGRGWLDIDTGVYHPRSGWLTALDWDNQIVYQVNVFEPIERVRSCAEAITYLDPTLIKKRPRDMVSRSAF</sequence>
<evidence type="ECO:0000313" key="3">
    <source>
        <dbReference type="Proteomes" id="UP000185557"/>
    </source>
</evidence>
<dbReference type="PANTHER" id="PTHR42850">
    <property type="entry name" value="METALLOPHOSPHOESTERASE"/>
    <property type="match status" value="1"/>
</dbReference>
<accession>A0A1U7JAN2</accession>
<dbReference type="GO" id="GO:0005737">
    <property type="term" value="C:cytoplasm"/>
    <property type="evidence" value="ECO:0007669"/>
    <property type="project" value="TreeGrafter"/>
</dbReference>
<dbReference type="PANTHER" id="PTHR42850:SF4">
    <property type="entry name" value="ZINC-DEPENDENT ENDOPOLYPHOSPHATASE"/>
    <property type="match status" value="1"/>
</dbReference>
<evidence type="ECO:0000313" key="2">
    <source>
        <dbReference type="EMBL" id="OKH50729.1"/>
    </source>
</evidence>
<dbReference type="Gene3D" id="3.60.21.10">
    <property type="match status" value="1"/>
</dbReference>
<evidence type="ECO:0000259" key="1">
    <source>
        <dbReference type="Pfam" id="PF00149"/>
    </source>
</evidence>
<dbReference type="STRING" id="549789.NIES30_01135"/>
<dbReference type="SUPFAM" id="SSF56300">
    <property type="entry name" value="Metallo-dependent phosphatases"/>
    <property type="match status" value="1"/>
</dbReference>
<feature type="domain" description="Calcineurin-like phosphoesterase" evidence="1">
    <location>
        <begin position="5"/>
        <end position="169"/>
    </location>
</feature>
<keyword evidence="3" id="KW-1185">Reference proteome</keyword>
<organism evidence="2 3">
    <name type="scientific">Phormidium tenue NIES-30</name>
    <dbReference type="NCBI Taxonomy" id="549789"/>
    <lineage>
        <taxon>Bacteria</taxon>
        <taxon>Bacillati</taxon>
        <taxon>Cyanobacteriota</taxon>
        <taxon>Cyanophyceae</taxon>
        <taxon>Oscillatoriophycideae</taxon>
        <taxon>Oscillatoriales</taxon>
        <taxon>Oscillatoriaceae</taxon>
        <taxon>Phormidium</taxon>
    </lineage>
</organism>
<gene>
    <name evidence="2" type="ORF">NIES30_01135</name>
</gene>
<dbReference type="OrthoDB" id="384253at2"/>
<dbReference type="InterPro" id="IPR004843">
    <property type="entry name" value="Calcineurin-like_PHP"/>
</dbReference>
<dbReference type="Proteomes" id="UP000185557">
    <property type="component" value="Unassembled WGS sequence"/>
</dbReference>
<dbReference type="GO" id="GO:0016791">
    <property type="term" value="F:phosphatase activity"/>
    <property type="evidence" value="ECO:0007669"/>
    <property type="project" value="TreeGrafter"/>
</dbReference>
<dbReference type="InterPro" id="IPR050126">
    <property type="entry name" value="Ap4A_hydrolase"/>
</dbReference>
<dbReference type="RefSeq" id="WP_073606544.1">
    <property type="nucleotide sequence ID" value="NZ_MRCG01000001.1"/>
</dbReference>
<dbReference type="GO" id="GO:0008803">
    <property type="term" value="F:bis(5'-nucleosyl)-tetraphosphatase (symmetrical) activity"/>
    <property type="evidence" value="ECO:0007669"/>
    <property type="project" value="TreeGrafter"/>
</dbReference>
<dbReference type="CDD" id="cd00144">
    <property type="entry name" value="MPP_PPP_family"/>
    <property type="match status" value="1"/>
</dbReference>
<proteinExistence type="predicted"/>
<name>A0A1U7JAN2_9CYAN</name>
<dbReference type="GO" id="GO:0110154">
    <property type="term" value="P:RNA decapping"/>
    <property type="evidence" value="ECO:0007669"/>
    <property type="project" value="TreeGrafter"/>
</dbReference>
<protein>
    <submittedName>
        <fullName evidence="2">Serine/threonine protein phosphatase</fullName>
    </submittedName>
</protein>
<reference evidence="2 3" key="1">
    <citation type="submission" date="2016-11" db="EMBL/GenBank/DDBJ databases">
        <title>Draft Genome Sequences of Nine Cyanobacterial Strains from Diverse Habitats.</title>
        <authorList>
            <person name="Zhu T."/>
            <person name="Hou S."/>
            <person name="Lu X."/>
            <person name="Hess W.R."/>
        </authorList>
    </citation>
    <scope>NUCLEOTIDE SEQUENCE [LARGE SCALE GENOMIC DNA]</scope>
    <source>
        <strain evidence="2 3">NIES-30</strain>
    </source>
</reference>
<dbReference type="AlphaFoldDB" id="A0A1U7JAN2"/>
<dbReference type="InterPro" id="IPR029052">
    <property type="entry name" value="Metallo-depent_PP-like"/>
</dbReference>
<dbReference type="Pfam" id="PF00149">
    <property type="entry name" value="Metallophos"/>
    <property type="match status" value="1"/>
</dbReference>
<comment type="caution">
    <text evidence="2">The sequence shown here is derived from an EMBL/GenBank/DDBJ whole genome shotgun (WGS) entry which is preliminary data.</text>
</comment>
<dbReference type="EMBL" id="MRCG01000001">
    <property type="protein sequence ID" value="OKH50729.1"/>
    <property type="molecule type" value="Genomic_DNA"/>
</dbReference>